<dbReference type="Pfam" id="PF06167">
    <property type="entry name" value="Peptidase_M90"/>
    <property type="match status" value="1"/>
</dbReference>
<dbReference type="AlphaFoldDB" id="A0A1M5APY0"/>
<dbReference type="Gene3D" id="1.10.472.150">
    <property type="entry name" value="Glucose-regulated metallo-peptidase M90, N-terminal domain"/>
    <property type="match status" value="1"/>
</dbReference>
<dbReference type="Gene3D" id="3.40.390.10">
    <property type="entry name" value="Collagenase (Catalytic Domain)"/>
    <property type="match status" value="1"/>
</dbReference>
<dbReference type="Proteomes" id="UP000184041">
    <property type="component" value="Unassembled WGS sequence"/>
</dbReference>
<evidence type="ECO:0000313" key="2">
    <source>
        <dbReference type="Proteomes" id="UP000184041"/>
    </source>
</evidence>
<dbReference type="SUPFAM" id="SSF55486">
    <property type="entry name" value="Metalloproteases ('zincins'), catalytic domain"/>
    <property type="match status" value="1"/>
</dbReference>
<dbReference type="PANTHER" id="PTHR30164">
    <property type="entry name" value="MTFA PEPTIDASE"/>
    <property type="match status" value="1"/>
</dbReference>
<proteinExistence type="predicted"/>
<dbReference type="InterPro" id="IPR024079">
    <property type="entry name" value="MetalloPept_cat_dom_sf"/>
</dbReference>
<dbReference type="EMBL" id="FQUS01000007">
    <property type="protein sequence ID" value="SHF32216.1"/>
    <property type="molecule type" value="Genomic_DNA"/>
</dbReference>
<keyword evidence="2" id="KW-1185">Reference proteome</keyword>
<reference evidence="1 2" key="1">
    <citation type="submission" date="2016-11" db="EMBL/GenBank/DDBJ databases">
        <authorList>
            <person name="Jaros S."/>
            <person name="Januszkiewicz K."/>
            <person name="Wedrychowicz H."/>
        </authorList>
    </citation>
    <scope>NUCLEOTIDE SEQUENCE [LARGE SCALE GENOMIC DNA]</scope>
    <source>
        <strain evidence="1 2">DSM 21986</strain>
    </source>
</reference>
<accession>A0A1M5APY0</accession>
<dbReference type="InterPro" id="IPR010384">
    <property type="entry name" value="MtfA_fam"/>
</dbReference>
<dbReference type="OrthoDB" id="9786424at2"/>
<protein>
    <recommendedName>
        <fullName evidence="3">Zinc-dependent peptidase</fullName>
    </recommendedName>
</protein>
<dbReference type="CDD" id="cd20169">
    <property type="entry name" value="Peptidase_M90_mtfA"/>
    <property type="match status" value="1"/>
</dbReference>
<sequence length="258" mass="30451">MFGFKKWRRKRLMKRPFPDQWDSFLYRNVPYVDLLPRFLQSKLKGLIRIFVHEKTFEGCAGLVINDEIRVTIAAQASILMLGTDDLSFFYDDLRSVLVYPRPYVVEIKNRHNSFFVQEGFQQRRGEAWSRGHVVLAWNEVQKGASDIHDGQNLVFHEFAHQLDYEYGATDQIESSNEESHYLSWARVVGAEYQKFLRAIKRDQQTLIDAYGATNPAEFFAVITECFFEKPRELKNRHPELYRQLQDFYQQDPASYITA</sequence>
<gene>
    <name evidence="1" type="ORF">SAMN05443144_107136</name>
</gene>
<evidence type="ECO:0000313" key="1">
    <source>
        <dbReference type="EMBL" id="SHF32216.1"/>
    </source>
</evidence>
<dbReference type="RefSeq" id="WP_073062169.1">
    <property type="nucleotide sequence ID" value="NZ_FQUS01000007.1"/>
</dbReference>
<dbReference type="PANTHER" id="PTHR30164:SF2">
    <property type="entry name" value="PROTEIN MTFA"/>
    <property type="match status" value="1"/>
</dbReference>
<evidence type="ECO:0008006" key="3">
    <source>
        <dbReference type="Google" id="ProtNLM"/>
    </source>
</evidence>
<dbReference type="InterPro" id="IPR042252">
    <property type="entry name" value="MtfA_N"/>
</dbReference>
<dbReference type="GO" id="GO:0008237">
    <property type="term" value="F:metallopeptidase activity"/>
    <property type="evidence" value="ECO:0007669"/>
    <property type="project" value="InterPro"/>
</dbReference>
<organism evidence="1 2">
    <name type="scientific">Fodinibius roseus</name>
    <dbReference type="NCBI Taxonomy" id="1194090"/>
    <lineage>
        <taxon>Bacteria</taxon>
        <taxon>Pseudomonadati</taxon>
        <taxon>Balneolota</taxon>
        <taxon>Balneolia</taxon>
        <taxon>Balneolales</taxon>
        <taxon>Balneolaceae</taxon>
        <taxon>Fodinibius</taxon>
    </lineage>
</organism>
<name>A0A1M5APY0_9BACT</name>
<dbReference type="GO" id="GO:0005829">
    <property type="term" value="C:cytosol"/>
    <property type="evidence" value="ECO:0007669"/>
    <property type="project" value="TreeGrafter"/>
</dbReference>
<dbReference type="GO" id="GO:0004177">
    <property type="term" value="F:aminopeptidase activity"/>
    <property type="evidence" value="ECO:0007669"/>
    <property type="project" value="TreeGrafter"/>
</dbReference>